<dbReference type="InterPro" id="IPR050922">
    <property type="entry name" value="LytR/CpsA/Psr_CW_biosynth"/>
</dbReference>
<dbReference type="RefSeq" id="WP_153790021.1">
    <property type="nucleotide sequence ID" value="NZ_CP045915.1"/>
</dbReference>
<dbReference type="NCBIfam" id="TIGR00350">
    <property type="entry name" value="lytR_cpsA_psr"/>
    <property type="match status" value="1"/>
</dbReference>
<evidence type="ECO:0000256" key="1">
    <source>
        <dbReference type="ARBA" id="ARBA00006068"/>
    </source>
</evidence>
<keyword evidence="3" id="KW-0735">Signal-anchor</keyword>
<feature type="domain" description="Cell envelope-related transcriptional attenuator" evidence="5">
    <location>
        <begin position="82"/>
        <end position="236"/>
    </location>
</feature>
<reference evidence="6 7" key="1">
    <citation type="submission" date="2019-11" db="EMBL/GenBank/DDBJ databases">
        <title>Gracilibacillus salitolerans sp. nov., a moderate halophile isolated from a saline soil in northwest China.</title>
        <authorList>
            <person name="Gan L."/>
        </authorList>
    </citation>
    <scope>NUCLEOTIDE SEQUENCE [LARGE SCALE GENOMIC DNA]</scope>
    <source>
        <strain evidence="6 7">SCU50</strain>
    </source>
</reference>
<evidence type="ECO:0000313" key="6">
    <source>
        <dbReference type="EMBL" id="QGH32846.1"/>
    </source>
</evidence>
<evidence type="ECO:0000256" key="4">
    <source>
        <dbReference type="ARBA" id="ARBA00022989"/>
    </source>
</evidence>
<evidence type="ECO:0000313" key="7">
    <source>
        <dbReference type="Proteomes" id="UP000339690"/>
    </source>
</evidence>
<sequence length="322" mass="36470">MYKDKLKKILVVVITAFGVLLITTGGYAWHTFTSTFTNIQEEIDDQKNQIRLENIDLEAGEPISLLLIGVDEPGEKGDPNQRSDTLIYVTLNPKTETTHMVSIPRDTYTEMIGNIRSDKVSDSTALDNAKDKITHSYALGGTNMTVQSVENFLDARVDYFVKVDLTGLEDMIDAVDGIEVNNSFEFAYHGITFEEGPIQLNGEEAREYVRMRKDDPRGDFGRQERQRQVIQAILEKGTTLTGLTSSISNFKEILTAIEDNFRTNLGLESMWDIQGNYRDALNNIVEHEIPGEDGEIDETYYYMPDEEKVQELSEELNEQLGE</sequence>
<dbReference type="AlphaFoldDB" id="A0A5Q2TE04"/>
<dbReference type="EMBL" id="CP045915">
    <property type="protein sequence ID" value="QGH32846.1"/>
    <property type="molecule type" value="Genomic_DNA"/>
</dbReference>
<dbReference type="InterPro" id="IPR004474">
    <property type="entry name" value="LytR_CpsA_psr"/>
</dbReference>
<keyword evidence="7" id="KW-1185">Reference proteome</keyword>
<comment type="similarity">
    <text evidence="1">Belongs to the LytR/CpsA/Psr (LCP) family.</text>
</comment>
<dbReference type="KEGG" id="grc:GI584_01715"/>
<dbReference type="PANTHER" id="PTHR33392:SF6">
    <property type="entry name" value="POLYISOPRENYL-TEICHOIC ACID--PEPTIDOGLYCAN TEICHOIC ACID TRANSFERASE TAGU"/>
    <property type="match status" value="1"/>
</dbReference>
<keyword evidence="4" id="KW-0472">Membrane</keyword>
<name>A0A5Q2TE04_9BACI</name>
<dbReference type="GO" id="GO:0071555">
    <property type="term" value="P:cell wall organization"/>
    <property type="evidence" value="ECO:0007669"/>
    <property type="project" value="UniProtKB-KW"/>
</dbReference>
<keyword evidence="4" id="KW-1133">Transmembrane helix</keyword>
<dbReference type="PANTHER" id="PTHR33392">
    <property type="entry name" value="POLYISOPRENYL-TEICHOIC ACID--PEPTIDOGLYCAN TEICHOIC ACID TRANSFERASE TAGU"/>
    <property type="match status" value="1"/>
</dbReference>
<evidence type="ECO:0000256" key="2">
    <source>
        <dbReference type="ARBA" id="ARBA00022692"/>
    </source>
</evidence>
<accession>A0A5Q2TE04</accession>
<evidence type="ECO:0000259" key="5">
    <source>
        <dbReference type="Pfam" id="PF03816"/>
    </source>
</evidence>
<gene>
    <name evidence="6" type="ORF">GI584_01715</name>
</gene>
<dbReference type="Pfam" id="PF03816">
    <property type="entry name" value="LytR_cpsA_psr"/>
    <property type="match status" value="1"/>
</dbReference>
<evidence type="ECO:0000256" key="3">
    <source>
        <dbReference type="ARBA" id="ARBA00022968"/>
    </source>
</evidence>
<keyword evidence="2" id="KW-0812">Transmembrane</keyword>
<organism evidence="6 7">
    <name type="scientific">Gracilibacillus salitolerans</name>
    <dbReference type="NCBI Taxonomy" id="2663022"/>
    <lineage>
        <taxon>Bacteria</taxon>
        <taxon>Bacillati</taxon>
        <taxon>Bacillota</taxon>
        <taxon>Bacilli</taxon>
        <taxon>Bacillales</taxon>
        <taxon>Bacillaceae</taxon>
        <taxon>Gracilibacillus</taxon>
    </lineage>
</organism>
<dbReference type="Proteomes" id="UP000339690">
    <property type="component" value="Chromosome"/>
</dbReference>
<dbReference type="Gene3D" id="3.40.630.190">
    <property type="entry name" value="LCP protein"/>
    <property type="match status" value="1"/>
</dbReference>
<proteinExistence type="inferred from homology"/>
<protein>
    <submittedName>
        <fullName evidence="6">LytR family transcriptional regulator</fullName>
    </submittedName>
</protein>